<evidence type="ECO:0000313" key="3">
    <source>
        <dbReference type="Proteomes" id="UP000494040"/>
    </source>
</evidence>
<reference evidence="2" key="1">
    <citation type="submission" date="2022-01" db="UniProtKB">
        <authorList>
            <consortium name="EnsemblMetazoa"/>
        </authorList>
    </citation>
    <scope>IDENTIFICATION</scope>
</reference>
<dbReference type="EnsemblMetazoa" id="XM_014401555.2">
    <property type="protein sequence ID" value="XP_014257041.1"/>
    <property type="gene ID" value="LOC106670889"/>
</dbReference>
<dbReference type="CDD" id="cd18186">
    <property type="entry name" value="BTB_POZ_ZBTB_KLHL-like"/>
    <property type="match status" value="1"/>
</dbReference>
<protein>
    <recommendedName>
        <fullName evidence="1">BTB domain-containing protein</fullName>
    </recommendedName>
</protein>
<feature type="domain" description="BTB" evidence="1">
    <location>
        <begin position="32"/>
        <end position="102"/>
    </location>
</feature>
<dbReference type="RefSeq" id="XP_014257041.1">
    <property type="nucleotide sequence ID" value="XM_014401555.2"/>
</dbReference>
<dbReference type="KEGG" id="clec:106670889"/>
<dbReference type="PANTHER" id="PTHR45774">
    <property type="entry name" value="BTB/POZ DOMAIN-CONTAINING"/>
    <property type="match status" value="1"/>
</dbReference>
<evidence type="ECO:0000313" key="2">
    <source>
        <dbReference type="EnsemblMetazoa" id="XP_014257041.1"/>
    </source>
</evidence>
<dbReference type="AlphaFoldDB" id="A0A8I6S580"/>
<proteinExistence type="predicted"/>
<dbReference type="OrthoDB" id="6621423at2759"/>
<dbReference type="GO" id="GO:0022008">
    <property type="term" value="P:neurogenesis"/>
    <property type="evidence" value="ECO:0007669"/>
    <property type="project" value="TreeGrafter"/>
</dbReference>
<name>A0A8I6S580_CIMLE</name>
<dbReference type="GO" id="GO:0005829">
    <property type="term" value="C:cytosol"/>
    <property type="evidence" value="ECO:0007669"/>
    <property type="project" value="TreeGrafter"/>
</dbReference>
<sequence>MSVLTSNNIDWREEHRSLKEKIKYAFASALFTNITLTVSDGQNIEMFRGHSVFLMMASPVFERMLEGGFKESSFHIYIDDVNTDVFRSFLEFIYFDAVELKSFYEACELYKLGHKYLVVPLQEYCLSYIRQNLNVGTACTGYELADIYDLMDIKRACRQIMLSNTSEVMSHPAFLCVKERTIHSLLEEANLNISEITLFKYVEAWIKAEMNRRGMSNADEEAMKRMIGETIIPKFHFFDMTLKEFTDGPCKSGLLTVEQRLAVFENMASENASPLPEGFTKQRRKRKNTLVESYARDGTVIELACFIKPIVDFMKHRYIYFTSNSNITIKALKFSTREATVESDVGRTYQEKLGVKLWEVSKDCESITDIRSDVEYSSGLVVELSSPVRVVTGRRYTLVMWTEGGDYKSFPLDRVTLTDNGVQLLFMQDPSSPPILPLLAIYYSK</sequence>
<dbReference type="GeneID" id="106670889"/>
<dbReference type="PROSITE" id="PS50097">
    <property type="entry name" value="BTB"/>
    <property type="match status" value="1"/>
</dbReference>
<keyword evidence="3" id="KW-1185">Reference proteome</keyword>
<dbReference type="Pfam" id="PF00651">
    <property type="entry name" value="BTB"/>
    <property type="match status" value="1"/>
</dbReference>
<dbReference type="Gene3D" id="3.30.710.10">
    <property type="entry name" value="Potassium Channel Kv1.1, Chain A"/>
    <property type="match status" value="1"/>
</dbReference>
<dbReference type="InterPro" id="IPR011705">
    <property type="entry name" value="BACK"/>
</dbReference>
<organism evidence="2 3">
    <name type="scientific">Cimex lectularius</name>
    <name type="common">Bed bug</name>
    <name type="synonym">Acanthia lectularia</name>
    <dbReference type="NCBI Taxonomy" id="79782"/>
    <lineage>
        <taxon>Eukaryota</taxon>
        <taxon>Metazoa</taxon>
        <taxon>Ecdysozoa</taxon>
        <taxon>Arthropoda</taxon>
        <taxon>Hexapoda</taxon>
        <taxon>Insecta</taxon>
        <taxon>Pterygota</taxon>
        <taxon>Neoptera</taxon>
        <taxon>Paraneoptera</taxon>
        <taxon>Hemiptera</taxon>
        <taxon>Heteroptera</taxon>
        <taxon>Panheteroptera</taxon>
        <taxon>Cimicomorpha</taxon>
        <taxon>Cimicidae</taxon>
        <taxon>Cimex</taxon>
    </lineage>
</organism>
<dbReference type="SMART" id="SM00225">
    <property type="entry name" value="BTB"/>
    <property type="match status" value="1"/>
</dbReference>
<evidence type="ECO:0000259" key="1">
    <source>
        <dbReference type="PROSITE" id="PS50097"/>
    </source>
</evidence>
<dbReference type="Proteomes" id="UP000494040">
    <property type="component" value="Unassembled WGS sequence"/>
</dbReference>
<dbReference type="SUPFAM" id="SSF54695">
    <property type="entry name" value="POZ domain"/>
    <property type="match status" value="1"/>
</dbReference>
<dbReference type="InterPro" id="IPR000210">
    <property type="entry name" value="BTB/POZ_dom"/>
</dbReference>
<dbReference type="Gene3D" id="1.25.40.420">
    <property type="match status" value="1"/>
</dbReference>
<dbReference type="Pfam" id="PF07707">
    <property type="entry name" value="BACK"/>
    <property type="match status" value="1"/>
</dbReference>
<dbReference type="InterPro" id="IPR011333">
    <property type="entry name" value="SKP1/BTB/POZ_sf"/>
</dbReference>
<accession>A0A8I6S580</accession>
<dbReference type="PANTHER" id="PTHR45774:SF4">
    <property type="entry name" value="AXUNDEAD, ISOFORM F"/>
    <property type="match status" value="1"/>
</dbReference>